<name>A0A5C3P3W0_9APHY</name>
<evidence type="ECO:0000256" key="10">
    <source>
        <dbReference type="ARBA" id="ARBA00023004"/>
    </source>
</evidence>
<dbReference type="InterPro" id="IPR017972">
    <property type="entry name" value="Cyt_P450_CS"/>
</dbReference>
<keyword evidence="5 13" id="KW-0349">Heme</keyword>
<keyword evidence="6" id="KW-0812">Transmembrane</keyword>
<sequence>MTLSPTSTLAAALCVVVLLAIRSVYARLSWGARSRGRPLPPGPKPLPVLGNLLDIPKSIPWEAYRDLSSRYGDILFFRMLGQSLMVLGSAKAVFELLDKRSANYSDRPQSPMFDLIGWEFDFGFMPYGQYWRRHRRLFWQHFHPGVISKYNAVQQEVSRAFLSKLLTSPGRLEEHIRHTFATSVLKVVYGIDIAERGDKLIEIIEVAMEGVAEGLTPGAFLVEYLPFLRHVPAWLPGAGFQTRLKRWRDASHAMVDLPFAQAKANIKDGCPPPSVVDSILARFTQSDEPPISDEEQIAKNVAAIAYAGGADTTISTFQTFFLAMSLHPEVRTKAQAELHAVVGPNRLPEHSDRNECPYIEAIIKECLRWQNATPMGIPHAVMEDDEYEGYFIPAGTVVFANVWAVLHDPEAYPEPECFRPERFLKDGKLNPDVRDPGTAAFGFGRRICPGRFFAEAALFINIARVLHVFDIGPPLDEHGEVIQVEPKMKDGILSYPEDCRCTIKPRFAQAESLIIRHGERDD</sequence>
<evidence type="ECO:0000256" key="13">
    <source>
        <dbReference type="PIRSR" id="PIRSR602401-1"/>
    </source>
</evidence>
<comment type="cofactor">
    <cofactor evidence="1 13">
        <name>heme</name>
        <dbReference type="ChEBI" id="CHEBI:30413"/>
    </cofactor>
</comment>
<comment type="subcellular location">
    <subcellularLocation>
        <location evidence="2">Membrane</location>
        <topology evidence="2">Single-pass membrane protein</topology>
    </subcellularLocation>
</comment>
<feature type="signal peptide" evidence="15">
    <location>
        <begin position="1"/>
        <end position="26"/>
    </location>
</feature>
<dbReference type="GO" id="GO:0004497">
    <property type="term" value="F:monooxygenase activity"/>
    <property type="evidence" value="ECO:0007669"/>
    <property type="project" value="UniProtKB-KW"/>
</dbReference>
<evidence type="ECO:0000313" key="17">
    <source>
        <dbReference type="Proteomes" id="UP000308197"/>
    </source>
</evidence>
<keyword evidence="17" id="KW-1185">Reference proteome</keyword>
<dbReference type="SUPFAM" id="SSF48264">
    <property type="entry name" value="Cytochrome P450"/>
    <property type="match status" value="1"/>
</dbReference>
<evidence type="ECO:0000256" key="15">
    <source>
        <dbReference type="SAM" id="SignalP"/>
    </source>
</evidence>
<dbReference type="InterPro" id="IPR001128">
    <property type="entry name" value="Cyt_P450"/>
</dbReference>
<feature type="binding site" description="axial binding residue" evidence="13">
    <location>
        <position position="448"/>
    </location>
    <ligand>
        <name>heme</name>
        <dbReference type="ChEBI" id="CHEBI:30413"/>
    </ligand>
    <ligandPart>
        <name>Fe</name>
        <dbReference type="ChEBI" id="CHEBI:18248"/>
    </ligandPart>
</feature>
<dbReference type="Pfam" id="PF00067">
    <property type="entry name" value="p450"/>
    <property type="match status" value="1"/>
</dbReference>
<dbReference type="InterPro" id="IPR002401">
    <property type="entry name" value="Cyt_P450_E_grp-I"/>
</dbReference>
<feature type="chain" id="PRO_5022671507" evidence="15">
    <location>
        <begin position="27"/>
        <end position="522"/>
    </location>
</feature>
<dbReference type="GO" id="GO:0016020">
    <property type="term" value="C:membrane"/>
    <property type="evidence" value="ECO:0007669"/>
    <property type="project" value="UniProtKB-SubCell"/>
</dbReference>
<evidence type="ECO:0000256" key="11">
    <source>
        <dbReference type="ARBA" id="ARBA00023033"/>
    </source>
</evidence>
<evidence type="ECO:0000313" key="16">
    <source>
        <dbReference type="EMBL" id="TFK83547.1"/>
    </source>
</evidence>
<comment type="pathway">
    <text evidence="3">Secondary metabolite biosynthesis.</text>
</comment>
<evidence type="ECO:0000256" key="12">
    <source>
        <dbReference type="ARBA" id="ARBA00023136"/>
    </source>
</evidence>
<keyword evidence="12" id="KW-0472">Membrane</keyword>
<dbReference type="PRINTS" id="PR00463">
    <property type="entry name" value="EP450I"/>
</dbReference>
<gene>
    <name evidence="16" type="ORF">K466DRAFT_258059</name>
</gene>
<dbReference type="GO" id="GO:0016705">
    <property type="term" value="F:oxidoreductase activity, acting on paired donors, with incorporation or reduction of molecular oxygen"/>
    <property type="evidence" value="ECO:0007669"/>
    <property type="project" value="InterPro"/>
</dbReference>
<proteinExistence type="inferred from homology"/>
<dbReference type="GO" id="GO:0005506">
    <property type="term" value="F:iron ion binding"/>
    <property type="evidence" value="ECO:0007669"/>
    <property type="project" value="InterPro"/>
</dbReference>
<dbReference type="EMBL" id="ML211385">
    <property type="protein sequence ID" value="TFK83547.1"/>
    <property type="molecule type" value="Genomic_DNA"/>
</dbReference>
<keyword evidence="10 13" id="KW-0408">Iron</keyword>
<evidence type="ECO:0000256" key="8">
    <source>
        <dbReference type="ARBA" id="ARBA00022989"/>
    </source>
</evidence>
<organism evidence="16 17">
    <name type="scientific">Polyporus arcularius HHB13444</name>
    <dbReference type="NCBI Taxonomy" id="1314778"/>
    <lineage>
        <taxon>Eukaryota</taxon>
        <taxon>Fungi</taxon>
        <taxon>Dikarya</taxon>
        <taxon>Basidiomycota</taxon>
        <taxon>Agaricomycotina</taxon>
        <taxon>Agaricomycetes</taxon>
        <taxon>Polyporales</taxon>
        <taxon>Polyporaceae</taxon>
        <taxon>Polyporus</taxon>
    </lineage>
</organism>
<protein>
    <submittedName>
        <fullName evidence="16">Cytochrome P450</fullName>
    </submittedName>
</protein>
<dbReference type="PROSITE" id="PS00086">
    <property type="entry name" value="CYTOCHROME_P450"/>
    <property type="match status" value="1"/>
</dbReference>
<evidence type="ECO:0000256" key="3">
    <source>
        <dbReference type="ARBA" id="ARBA00005179"/>
    </source>
</evidence>
<reference evidence="16 17" key="1">
    <citation type="journal article" date="2019" name="Nat. Ecol. Evol.">
        <title>Megaphylogeny resolves global patterns of mushroom evolution.</title>
        <authorList>
            <person name="Varga T."/>
            <person name="Krizsan K."/>
            <person name="Foldi C."/>
            <person name="Dima B."/>
            <person name="Sanchez-Garcia M."/>
            <person name="Sanchez-Ramirez S."/>
            <person name="Szollosi G.J."/>
            <person name="Szarkandi J.G."/>
            <person name="Papp V."/>
            <person name="Albert L."/>
            <person name="Andreopoulos W."/>
            <person name="Angelini C."/>
            <person name="Antonin V."/>
            <person name="Barry K.W."/>
            <person name="Bougher N.L."/>
            <person name="Buchanan P."/>
            <person name="Buyck B."/>
            <person name="Bense V."/>
            <person name="Catcheside P."/>
            <person name="Chovatia M."/>
            <person name="Cooper J."/>
            <person name="Damon W."/>
            <person name="Desjardin D."/>
            <person name="Finy P."/>
            <person name="Geml J."/>
            <person name="Haridas S."/>
            <person name="Hughes K."/>
            <person name="Justo A."/>
            <person name="Karasinski D."/>
            <person name="Kautmanova I."/>
            <person name="Kiss B."/>
            <person name="Kocsube S."/>
            <person name="Kotiranta H."/>
            <person name="LaButti K.M."/>
            <person name="Lechner B.E."/>
            <person name="Liimatainen K."/>
            <person name="Lipzen A."/>
            <person name="Lukacs Z."/>
            <person name="Mihaltcheva S."/>
            <person name="Morgado L.N."/>
            <person name="Niskanen T."/>
            <person name="Noordeloos M.E."/>
            <person name="Ohm R.A."/>
            <person name="Ortiz-Santana B."/>
            <person name="Ovrebo C."/>
            <person name="Racz N."/>
            <person name="Riley R."/>
            <person name="Savchenko A."/>
            <person name="Shiryaev A."/>
            <person name="Soop K."/>
            <person name="Spirin V."/>
            <person name="Szebenyi C."/>
            <person name="Tomsovsky M."/>
            <person name="Tulloss R.E."/>
            <person name="Uehling J."/>
            <person name="Grigoriev I.V."/>
            <person name="Vagvolgyi C."/>
            <person name="Papp T."/>
            <person name="Martin F.M."/>
            <person name="Miettinen O."/>
            <person name="Hibbett D.S."/>
            <person name="Nagy L.G."/>
        </authorList>
    </citation>
    <scope>NUCLEOTIDE SEQUENCE [LARGE SCALE GENOMIC DNA]</scope>
    <source>
        <strain evidence="16 17">HHB13444</strain>
    </source>
</reference>
<keyword evidence="9 14" id="KW-0560">Oxidoreductase</keyword>
<dbReference type="InterPro" id="IPR036396">
    <property type="entry name" value="Cyt_P450_sf"/>
</dbReference>
<dbReference type="PANTHER" id="PTHR46300">
    <property type="entry name" value="P450, PUTATIVE (EUROFUNG)-RELATED-RELATED"/>
    <property type="match status" value="1"/>
</dbReference>
<evidence type="ECO:0000256" key="6">
    <source>
        <dbReference type="ARBA" id="ARBA00022692"/>
    </source>
</evidence>
<dbReference type="PANTHER" id="PTHR46300:SF7">
    <property type="entry name" value="P450, PUTATIVE (EUROFUNG)-RELATED"/>
    <property type="match status" value="1"/>
</dbReference>
<dbReference type="Gene3D" id="1.10.630.10">
    <property type="entry name" value="Cytochrome P450"/>
    <property type="match status" value="1"/>
</dbReference>
<keyword evidence="11 14" id="KW-0503">Monooxygenase</keyword>
<dbReference type="InParanoid" id="A0A5C3P3W0"/>
<accession>A0A5C3P3W0</accession>
<dbReference type="InterPro" id="IPR050364">
    <property type="entry name" value="Cytochrome_P450_fung"/>
</dbReference>
<dbReference type="AlphaFoldDB" id="A0A5C3P3W0"/>
<evidence type="ECO:0000256" key="1">
    <source>
        <dbReference type="ARBA" id="ARBA00001971"/>
    </source>
</evidence>
<keyword evidence="15" id="KW-0732">Signal</keyword>
<keyword evidence="8" id="KW-1133">Transmembrane helix</keyword>
<dbReference type="GO" id="GO:0020037">
    <property type="term" value="F:heme binding"/>
    <property type="evidence" value="ECO:0007669"/>
    <property type="project" value="InterPro"/>
</dbReference>
<dbReference type="CDD" id="cd11065">
    <property type="entry name" value="CYP64-like"/>
    <property type="match status" value="1"/>
</dbReference>
<dbReference type="STRING" id="1314778.A0A5C3P3W0"/>
<evidence type="ECO:0000256" key="7">
    <source>
        <dbReference type="ARBA" id="ARBA00022723"/>
    </source>
</evidence>
<evidence type="ECO:0000256" key="4">
    <source>
        <dbReference type="ARBA" id="ARBA00010617"/>
    </source>
</evidence>
<dbReference type="Proteomes" id="UP000308197">
    <property type="component" value="Unassembled WGS sequence"/>
</dbReference>
<evidence type="ECO:0000256" key="5">
    <source>
        <dbReference type="ARBA" id="ARBA00022617"/>
    </source>
</evidence>
<evidence type="ECO:0000256" key="14">
    <source>
        <dbReference type="RuleBase" id="RU000461"/>
    </source>
</evidence>
<keyword evidence="7 13" id="KW-0479">Metal-binding</keyword>
<evidence type="ECO:0000256" key="9">
    <source>
        <dbReference type="ARBA" id="ARBA00023002"/>
    </source>
</evidence>
<comment type="similarity">
    <text evidence="4 14">Belongs to the cytochrome P450 family.</text>
</comment>
<evidence type="ECO:0000256" key="2">
    <source>
        <dbReference type="ARBA" id="ARBA00004167"/>
    </source>
</evidence>
<dbReference type="PRINTS" id="PR00385">
    <property type="entry name" value="P450"/>
</dbReference>